<evidence type="ECO:0000256" key="2">
    <source>
        <dbReference type="SAM" id="MobiDB-lite"/>
    </source>
</evidence>
<dbReference type="EMBL" id="JASCZI010061646">
    <property type="protein sequence ID" value="MED6139207.1"/>
    <property type="molecule type" value="Genomic_DNA"/>
</dbReference>
<feature type="coiled-coil region" evidence="1">
    <location>
        <begin position="206"/>
        <end position="233"/>
    </location>
</feature>
<proteinExistence type="predicted"/>
<name>A0ABU6SRY3_9FABA</name>
<gene>
    <name evidence="3" type="ORF">PIB30_081710</name>
</gene>
<reference evidence="3 4" key="1">
    <citation type="journal article" date="2023" name="Plants (Basel)">
        <title>Bridging the Gap: Combining Genomics and Transcriptomics Approaches to Understand Stylosanthes scabra, an Orphan Legume from the Brazilian Caatinga.</title>
        <authorList>
            <person name="Ferreira-Neto J.R.C."/>
            <person name="da Silva M.D."/>
            <person name="Binneck E."/>
            <person name="de Melo N.F."/>
            <person name="da Silva R.H."/>
            <person name="de Melo A.L.T.M."/>
            <person name="Pandolfi V."/>
            <person name="Bustamante F.O."/>
            <person name="Brasileiro-Vidal A.C."/>
            <person name="Benko-Iseppon A.M."/>
        </authorList>
    </citation>
    <scope>NUCLEOTIDE SEQUENCE [LARGE SCALE GENOMIC DNA]</scope>
    <source>
        <tissue evidence="3">Leaves</tissue>
    </source>
</reference>
<protein>
    <submittedName>
        <fullName evidence="3">Uncharacterized protein</fullName>
    </submittedName>
</protein>
<feature type="region of interest" description="Disordered" evidence="2">
    <location>
        <begin position="1"/>
        <end position="84"/>
    </location>
</feature>
<comment type="caution">
    <text evidence="3">The sequence shown here is derived from an EMBL/GenBank/DDBJ whole genome shotgun (WGS) entry which is preliminary data.</text>
</comment>
<keyword evidence="4" id="KW-1185">Reference proteome</keyword>
<accession>A0ABU6SRY3</accession>
<feature type="compositionally biased region" description="Polar residues" evidence="2">
    <location>
        <begin position="28"/>
        <end position="44"/>
    </location>
</feature>
<sequence length="279" mass="30347">MSGRIRGSSQSSRAHGLGRGRVVPISEHTPSPFLSTSTPGTSQVTPTIPPPAAPSPLRLATDSQQANPSMHLDPPPPPRKLKRFPSPAMVRRAYAQRAEDKITPRFRLMFRSEGSTNGRRSLRGSNNRKTRFRRPTTTERGGATSRSCGMSECQQGEPGFLEGQLLAHRGFYEDSQDWTGGFFVTCLHTSGYGGSSASIANTQTCPAASEAEVVDLREQVQNLENQGQVLQQHIYEVRCLKDTLSQKDAWAEEYLLRGASMAHGGDASVDGSLLQPVTP</sequence>
<feature type="region of interest" description="Disordered" evidence="2">
    <location>
        <begin position="111"/>
        <end position="151"/>
    </location>
</feature>
<feature type="compositionally biased region" description="Basic residues" evidence="2">
    <location>
        <begin position="120"/>
        <end position="134"/>
    </location>
</feature>
<evidence type="ECO:0000313" key="4">
    <source>
        <dbReference type="Proteomes" id="UP001341840"/>
    </source>
</evidence>
<dbReference type="Proteomes" id="UP001341840">
    <property type="component" value="Unassembled WGS sequence"/>
</dbReference>
<evidence type="ECO:0000256" key="1">
    <source>
        <dbReference type="SAM" id="Coils"/>
    </source>
</evidence>
<keyword evidence="1" id="KW-0175">Coiled coil</keyword>
<evidence type="ECO:0000313" key="3">
    <source>
        <dbReference type="EMBL" id="MED6139207.1"/>
    </source>
</evidence>
<feature type="compositionally biased region" description="Low complexity" evidence="2">
    <location>
        <begin position="1"/>
        <end position="13"/>
    </location>
</feature>
<organism evidence="3 4">
    <name type="scientific">Stylosanthes scabra</name>
    <dbReference type="NCBI Taxonomy" id="79078"/>
    <lineage>
        <taxon>Eukaryota</taxon>
        <taxon>Viridiplantae</taxon>
        <taxon>Streptophyta</taxon>
        <taxon>Embryophyta</taxon>
        <taxon>Tracheophyta</taxon>
        <taxon>Spermatophyta</taxon>
        <taxon>Magnoliopsida</taxon>
        <taxon>eudicotyledons</taxon>
        <taxon>Gunneridae</taxon>
        <taxon>Pentapetalae</taxon>
        <taxon>rosids</taxon>
        <taxon>fabids</taxon>
        <taxon>Fabales</taxon>
        <taxon>Fabaceae</taxon>
        <taxon>Papilionoideae</taxon>
        <taxon>50 kb inversion clade</taxon>
        <taxon>dalbergioids sensu lato</taxon>
        <taxon>Dalbergieae</taxon>
        <taxon>Pterocarpus clade</taxon>
        <taxon>Stylosanthes</taxon>
    </lineage>
</organism>